<reference evidence="6" key="1">
    <citation type="submission" date="2021-02" db="EMBL/GenBank/DDBJ databases">
        <authorList>
            <person name="Nowell W R."/>
        </authorList>
    </citation>
    <scope>NUCLEOTIDE SEQUENCE</scope>
</reference>
<dbReference type="EMBL" id="CAJOBJ010023287">
    <property type="protein sequence ID" value="CAF4228127.1"/>
    <property type="molecule type" value="Genomic_DNA"/>
</dbReference>
<evidence type="ECO:0000256" key="1">
    <source>
        <dbReference type="SAM" id="MobiDB-lite"/>
    </source>
</evidence>
<dbReference type="Proteomes" id="UP000676336">
    <property type="component" value="Unassembled WGS sequence"/>
</dbReference>
<dbReference type="InterPro" id="IPR006861">
    <property type="entry name" value="HABP4_PAIRBP1-bd"/>
</dbReference>
<accession>A0A8S2SKD4</accession>
<dbReference type="Pfam" id="PF04774">
    <property type="entry name" value="HABP4_PAI-RBP1"/>
    <property type="match status" value="1"/>
</dbReference>
<comment type="caution">
    <text evidence="6">The sequence shown here is derived from an EMBL/GenBank/DDBJ whole genome shotgun (WGS) entry which is preliminary data.</text>
</comment>
<feature type="non-terminal residue" evidence="6">
    <location>
        <position position="78"/>
    </location>
</feature>
<evidence type="ECO:0000313" key="8">
    <source>
        <dbReference type="EMBL" id="CAF5177554.1"/>
    </source>
</evidence>
<gene>
    <name evidence="7" type="ORF">BYL167_LOCUS78375</name>
    <name evidence="8" type="ORF">BYL167_LOCUS78447</name>
    <name evidence="5" type="ORF">GIL414_LOCUS22712</name>
    <name evidence="6" type="ORF">GIL414_LOCUS22871</name>
    <name evidence="3" type="ORF">SMN809_LOCUS22317</name>
    <name evidence="4" type="ORF">SMN809_LOCUS22461</name>
</gene>
<protein>
    <recommendedName>
        <fullName evidence="2">Hyaluronan/mRNA-binding protein domain-containing protein</fullName>
    </recommendedName>
</protein>
<sequence>GGEGTDEYRANRRQTDRQPRSHVTGVKPIEKKDGEGAHNWGNPTENPEDHPLPEETNEAGAPASKDWAQQVDEAEKQM</sequence>
<evidence type="ECO:0000313" key="3">
    <source>
        <dbReference type="EMBL" id="CAF4211123.1"/>
    </source>
</evidence>
<evidence type="ECO:0000313" key="6">
    <source>
        <dbReference type="EMBL" id="CAF4231741.1"/>
    </source>
</evidence>
<organism evidence="6 9">
    <name type="scientific">Rotaria magnacalcarata</name>
    <dbReference type="NCBI Taxonomy" id="392030"/>
    <lineage>
        <taxon>Eukaryota</taxon>
        <taxon>Metazoa</taxon>
        <taxon>Spiralia</taxon>
        <taxon>Gnathifera</taxon>
        <taxon>Rotifera</taxon>
        <taxon>Eurotatoria</taxon>
        <taxon>Bdelloidea</taxon>
        <taxon>Philodinida</taxon>
        <taxon>Philodinidae</taxon>
        <taxon>Rotaria</taxon>
    </lineage>
</organism>
<feature type="domain" description="Hyaluronan/mRNA-binding protein" evidence="2">
    <location>
        <begin position="12"/>
        <end position="70"/>
    </location>
</feature>
<evidence type="ECO:0000313" key="9">
    <source>
        <dbReference type="Proteomes" id="UP000681720"/>
    </source>
</evidence>
<feature type="non-terminal residue" evidence="6">
    <location>
        <position position="1"/>
    </location>
</feature>
<dbReference type="AlphaFoldDB" id="A0A8S2SKD4"/>
<dbReference type="EMBL" id="CAJOBH010287957">
    <property type="protein sequence ID" value="CAF5177554.1"/>
    <property type="molecule type" value="Genomic_DNA"/>
</dbReference>
<feature type="compositionally biased region" description="Basic and acidic residues" evidence="1">
    <location>
        <begin position="1"/>
        <end position="19"/>
    </location>
</feature>
<feature type="region of interest" description="Disordered" evidence="1">
    <location>
        <begin position="1"/>
        <end position="78"/>
    </location>
</feature>
<evidence type="ECO:0000259" key="2">
    <source>
        <dbReference type="Pfam" id="PF04774"/>
    </source>
</evidence>
<dbReference type="EMBL" id="CAJOBI010020712">
    <property type="protein sequence ID" value="CAF4214433.1"/>
    <property type="molecule type" value="Genomic_DNA"/>
</dbReference>
<evidence type="ECO:0000313" key="7">
    <source>
        <dbReference type="EMBL" id="CAF5177107.1"/>
    </source>
</evidence>
<name>A0A8S2SKD4_9BILA</name>
<dbReference type="EMBL" id="CAJOBI010020183">
    <property type="protein sequence ID" value="CAF4211123.1"/>
    <property type="molecule type" value="Genomic_DNA"/>
</dbReference>
<dbReference type="Proteomes" id="UP000681967">
    <property type="component" value="Unassembled WGS sequence"/>
</dbReference>
<dbReference type="Proteomes" id="UP000681720">
    <property type="component" value="Unassembled WGS sequence"/>
</dbReference>
<proteinExistence type="predicted"/>
<evidence type="ECO:0000313" key="4">
    <source>
        <dbReference type="EMBL" id="CAF4214433.1"/>
    </source>
</evidence>
<dbReference type="EMBL" id="CAJOBJ010023850">
    <property type="protein sequence ID" value="CAF4231741.1"/>
    <property type="molecule type" value="Genomic_DNA"/>
</dbReference>
<evidence type="ECO:0000313" key="5">
    <source>
        <dbReference type="EMBL" id="CAF4228127.1"/>
    </source>
</evidence>
<dbReference type="EMBL" id="CAJOBH010287577">
    <property type="protein sequence ID" value="CAF5177107.1"/>
    <property type="molecule type" value="Genomic_DNA"/>
</dbReference>